<keyword evidence="2" id="KW-1185">Reference proteome</keyword>
<evidence type="ECO:0000313" key="2">
    <source>
        <dbReference type="Proteomes" id="UP000002640"/>
    </source>
</evidence>
<dbReference type="GeneID" id="20655090"/>
<accession>G4YYG0</accession>
<dbReference type="KEGG" id="psoj:PHYSODRAFT_479097"/>
<reference evidence="1 2" key="1">
    <citation type="journal article" date="2006" name="Science">
        <title>Phytophthora genome sequences uncover evolutionary origins and mechanisms of pathogenesis.</title>
        <authorList>
            <person name="Tyler B.M."/>
            <person name="Tripathy S."/>
            <person name="Zhang X."/>
            <person name="Dehal P."/>
            <person name="Jiang R.H."/>
            <person name="Aerts A."/>
            <person name="Arredondo F.D."/>
            <person name="Baxter L."/>
            <person name="Bensasson D."/>
            <person name="Beynon J.L."/>
            <person name="Chapman J."/>
            <person name="Damasceno C.M."/>
            <person name="Dorrance A.E."/>
            <person name="Dou D."/>
            <person name="Dickerman A.W."/>
            <person name="Dubchak I.L."/>
            <person name="Garbelotto M."/>
            <person name="Gijzen M."/>
            <person name="Gordon S.G."/>
            <person name="Govers F."/>
            <person name="Grunwald N.J."/>
            <person name="Huang W."/>
            <person name="Ivors K.L."/>
            <person name="Jones R.W."/>
            <person name="Kamoun S."/>
            <person name="Krampis K."/>
            <person name="Lamour K.H."/>
            <person name="Lee M.K."/>
            <person name="McDonald W.H."/>
            <person name="Medina M."/>
            <person name="Meijer H.J."/>
            <person name="Nordberg E.K."/>
            <person name="Maclean D.J."/>
            <person name="Ospina-Giraldo M.D."/>
            <person name="Morris P.F."/>
            <person name="Phuntumart V."/>
            <person name="Putnam N.H."/>
            <person name="Rash S."/>
            <person name="Rose J.K."/>
            <person name="Sakihama Y."/>
            <person name="Salamov A.A."/>
            <person name="Savidor A."/>
            <person name="Scheuring C.F."/>
            <person name="Smith B.M."/>
            <person name="Sobral B.W."/>
            <person name="Terry A."/>
            <person name="Torto-Alalibo T.A."/>
            <person name="Win J."/>
            <person name="Xu Z."/>
            <person name="Zhang H."/>
            <person name="Grigoriev I.V."/>
            <person name="Rokhsar D.S."/>
            <person name="Boore J.L."/>
        </authorList>
    </citation>
    <scope>NUCLEOTIDE SEQUENCE [LARGE SCALE GENOMIC DNA]</scope>
    <source>
        <strain evidence="1 2">P6497</strain>
    </source>
</reference>
<dbReference type="RefSeq" id="XP_009519191.1">
    <property type="nucleotide sequence ID" value="XM_009520896.1"/>
</dbReference>
<dbReference type="Proteomes" id="UP000002640">
    <property type="component" value="Unassembled WGS sequence"/>
</dbReference>
<dbReference type="InParanoid" id="G4YYG0"/>
<dbReference type="PANTHER" id="PTHR37067:SF3">
    <property type="entry name" value="PX DOMAIN-CONTAINING PROTEIN"/>
    <property type="match status" value="1"/>
</dbReference>
<protein>
    <submittedName>
        <fullName evidence="1">Uncharacterized protein</fullName>
    </submittedName>
</protein>
<dbReference type="OMA" id="CANLIFN"/>
<dbReference type="AlphaFoldDB" id="G4YYG0"/>
<dbReference type="EMBL" id="JH159152">
    <property type="protein sequence ID" value="EGZ23903.1"/>
    <property type="molecule type" value="Genomic_DNA"/>
</dbReference>
<organism evidence="1 2">
    <name type="scientific">Phytophthora sojae (strain P6497)</name>
    <name type="common">Soybean stem and root rot agent</name>
    <name type="synonym">Phytophthora megasperma f. sp. glycines</name>
    <dbReference type="NCBI Taxonomy" id="1094619"/>
    <lineage>
        <taxon>Eukaryota</taxon>
        <taxon>Sar</taxon>
        <taxon>Stramenopiles</taxon>
        <taxon>Oomycota</taxon>
        <taxon>Peronosporomycetes</taxon>
        <taxon>Peronosporales</taxon>
        <taxon>Peronosporaceae</taxon>
        <taxon>Phytophthora</taxon>
    </lineage>
</organism>
<gene>
    <name evidence="1" type="ORF">PHYSODRAFT_479097</name>
</gene>
<dbReference type="STRING" id="1094619.G4YYG0"/>
<evidence type="ECO:0000313" key="1">
    <source>
        <dbReference type="EMBL" id="EGZ23903.1"/>
    </source>
</evidence>
<proteinExistence type="predicted"/>
<dbReference type="PANTHER" id="PTHR37067">
    <property type="entry name" value="PX DOMAIN-CONTAINING PROTEIN"/>
    <property type="match status" value="1"/>
</dbReference>
<sequence>MEKLNPIVLGKQPSRKTPFQPAHALKYGVEIVLRDKTGVVCSVECLFCRYFGREEAVASKRKRTQNVRTYKPPYRPQSYIEHNQTAHPEKWSEYEGLSDADKVDFFKDRTPPKKNQLSAHFDKESACVRFSFPAEIVEVLLGNLFFNAEDEEATVATALRAFGPNLDEKYSVVIKTPLRFTLAVQHLSVGLSFRQTAEVIR</sequence>
<name>G4YYG0_PHYSP</name>